<evidence type="ECO:0000313" key="1">
    <source>
        <dbReference type="EMBL" id="QTC88820.1"/>
    </source>
</evidence>
<name>A0ABX7SPR4_9CAUL</name>
<keyword evidence="2" id="KW-1185">Reference proteome</keyword>
<sequence>MMIELAAAAMLLANMDPEGVVTTAPRGEQAVPAATAAMLAASTTDASPSTTVQSAAPHGLSTDEQIARWIGDRTAETAGRAPTDPWGDQFEPRKMHGEVSVGMGTGGYRDYAATVSMPLGEKGVLNFSISQTKNSPWSYYGYGSAWDYPYAGYGRPFGVNEPWGRERLPGRAYAPLRLTSGSSHDAATVGMSVRTGDSADD</sequence>
<dbReference type="RefSeq" id="WP_207826265.1">
    <property type="nucleotide sequence ID" value="NZ_CP062006.1"/>
</dbReference>
<reference evidence="1 2" key="1">
    <citation type="submission" date="2020-09" db="EMBL/GenBank/DDBJ databases">
        <title>Brevundimonas sp. LVF1 isolated from an oligotrophic pond in Goettingen, Germany.</title>
        <authorList>
            <person name="Friedrich I."/>
            <person name="Klassen A."/>
            <person name="Neubauer H."/>
            <person name="Schneider D."/>
            <person name="Hertel R."/>
            <person name="Daniel R."/>
        </authorList>
    </citation>
    <scope>NUCLEOTIDE SEQUENCE [LARGE SCALE GENOMIC DNA]</scope>
    <source>
        <strain evidence="1 2">LVF1</strain>
    </source>
</reference>
<accession>A0ABX7SPR4</accession>
<protein>
    <submittedName>
        <fullName evidence="1">Uncharacterized protein</fullName>
    </submittedName>
</protein>
<evidence type="ECO:0000313" key="2">
    <source>
        <dbReference type="Proteomes" id="UP000663942"/>
    </source>
</evidence>
<dbReference type="Proteomes" id="UP000663942">
    <property type="component" value="Chromosome"/>
</dbReference>
<organism evidence="1 2">
    <name type="scientific">Brevundimonas pondensis</name>
    <dbReference type="NCBI Taxonomy" id="2774189"/>
    <lineage>
        <taxon>Bacteria</taxon>
        <taxon>Pseudomonadati</taxon>
        <taxon>Pseudomonadota</taxon>
        <taxon>Alphaproteobacteria</taxon>
        <taxon>Caulobacterales</taxon>
        <taxon>Caulobacteraceae</taxon>
        <taxon>Brevundimonas</taxon>
    </lineage>
</organism>
<dbReference type="EMBL" id="CP062006">
    <property type="protein sequence ID" value="QTC88820.1"/>
    <property type="molecule type" value="Genomic_DNA"/>
</dbReference>
<gene>
    <name evidence="1" type="ORF">IFE19_05585</name>
</gene>
<proteinExistence type="predicted"/>